<evidence type="ECO:0000313" key="8">
    <source>
        <dbReference type="Proteomes" id="UP001432000"/>
    </source>
</evidence>
<evidence type="ECO:0000256" key="2">
    <source>
        <dbReference type="ARBA" id="ARBA00022630"/>
    </source>
</evidence>
<name>A0ABZ2PI14_9NOCA</name>
<dbReference type="Pfam" id="PF14759">
    <property type="entry name" value="Reductase_C"/>
    <property type="match status" value="1"/>
</dbReference>
<dbReference type="PANTHER" id="PTHR43557">
    <property type="entry name" value="APOPTOSIS-INDUCING FACTOR 1"/>
    <property type="match status" value="1"/>
</dbReference>
<evidence type="ECO:0000259" key="6">
    <source>
        <dbReference type="Pfam" id="PF14759"/>
    </source>
</evidence>
<evidence type="ECO:0000256" key="3">
    <source>
        <dbReference type="ARBA" id="ARBA00022827"/>
    </source>
</evidence>
<dbReference type="InterPro" id="IPR050446">
    <property type="entry name" value="FAD-oxidoreductase/Apoptosis"/>
</dbReference>
<evidence type="ECO:0000256" key="4">
    <source>
        <dbReference type="ARBA" id="ARBA00023002"/>
    </source>
</evidence>
<evidence type="ECO:0000313" key="7">
    <source>
        <dbReference type="EMBL" id="WXG68799.1"/>
    </source>
</evidence>
<keyword evidence="4" id="KW-0560">Oxidoreductase</keyword>
<dbReference type="InterPro" id="IPR028202">
    <property type="entry name" value="Reductase_C"/>
</dbReference>
<dbReference type="Pfam" id="PF07992">
    <property type="entry name" value="Pyr_redox_2"/>
    <property type="match status" value="1"/>
</dbReference>
<reference evidence="7 8" key="1">
    <citation type="submission" date="2024-03" db="EMBL/GenBank/DDBJ databases">
        <title>Natural products discovery in diverse microorganisms through a two-stage MS feature dereplication strategy.</title>
        <authorList>
            <person name="Zhang R."/>
        </authorList>
    </citation>
    <scope>NUCLEOTIDE SEQUENCE [LARGE SCALE GENOMIC DNA]</scope>
    <source>
        <strain evidence="7 8">18930</strain>
    </source>
</reference>
<feature type="domain" description="FAD/NAD(P)-binding" evidence="5">
    <location>
        <begin position="5"/>
        <end position="300"/>
    </location>
</feature>
<dbReference type="InterPro" id="IPR016156">
    <property type="entry name" value="FAD/NAD-linked_Rdtase_dimer_sf"/>
</dbReference>
<accession>A0ABZ2PI14</accession>
<feature type="domain" description="Reductase C-terminal" evidence="6">
    <location>
        <begin position="321"/>
        <end position="388"/>
    </location>
</feature>
<dbReference type="EMBL" id="CP147846">
    <property type="protein sequence ID" value="WXG68799.1"/>
    <property type="molecule type" value="Genomic_DNA"/>
</dbReference>
<dbReference type="Proteomes" id="UP001432000">
    <property type="component" value="Chromosome"/>
</dbReference>
<keyword evidence="3" id="KW-0274">FAD</keyword>
<evidence type="ECO:0000256" key="1">
    <source>
        <dbReference type="ARBA" id="ARBA00001974"/>
    </source>
</evidence>
<gene>
    <name evidence="7" type="ORF">WDS16_27070</name>
</gene>
<dbReference type="RefSeq" id="WP_338889221.1">
    <property type="nucleotide sequence ID" value="NZ_CP147846.1"/>
</dbReference>
<sequence>MTPNHIVVIGGSLAGARALEAARRLGFAGRLTLVGAEAHVPYDRPPLSKDFLDADKASAIPYFSGAEDMAKRLDVQLLLGKAATGIDLTHRKLRIDESTLDYDAALIATGASARALSTPPNLNGVSTLRTVDDAQRVRAAMDRGARVVVIGAGFIGSEVASAVRKRGSQVTMIEALPVPLARAVGRTAGQWLSAVHARHGTELICGVAVDAVVGNDTVEGVLLADGRSIPADLVVVGIGAIPATDWLADSGLDIENGILCDATMRAADSVWAAGDVSRWYSQDFKMHLRVEHWTNAADQGAHAMRNLLDPAHATPYRHIPYFWSDWYGHRIQLAGLAVGEPTVVAGDTSTDKFVALFRDGERLVGALCLNRRADVMRYRALIAEGGSWTDGLELARQRNAVVSANA</sequence>
<dbReference type="Gene3D" id="3.30.390.30">
    <property type="match status" value="1"/>
</dbReference>
<dbReference type="PANTHER" id="PTHR43557:SF2">
    <property type="entry name" value="RIESKE DOMAIN-CONTAINING PROTEIN-RELATED"/>
    <property type="match status" value="1"/>
</dbReference>
<organism evidence="7 8">
    <name type="scientific">Rhodococcus sovatensis</name>
    <dbReference type="NCBI Taxonomy" id="1805840"/>
    <lineage>
        <taxon>Bacteria</taxon>
        <taxon>Bacillati</taxon>
        <taxon>Actinomycetota</taxon>
        <taxon>Actinomycetes</taxon>
        <taxon>Mycobacteriales</taxon>
        <taxon>Nocardiaceae</taxon>
        <taxon>Rhodococcus</taxon>
    </lineage>
</organism>
<dbReference type="InterPro" id="IPR023753">
    <property type="entry name" value="FAD/NAD-binding_dom"/>
</dbReference>
<dbReference type="Gene3D" id="3.50.50.60">
    <property type="entry name" value="FAD/NAD(P)-binding domain"/>
    <property type="match status" value="2"/>
</dbReference>
<dbReference type="SUPFAM" id="SSF55424">
    <property type="entry name" value="FAD/NAD-linked reductases, dimerisation (C-terminal) domain"/>
    <property type="match status" value="1"/>
</dbReference>
<protein>
    <submittedName>
        <fullName evidence="7">FAD-dependent oxidoreductase</fullName>
    </submittedName>
</protein>
<comment type="cofactor">
    <cofactor evidence="1">
        <name>FAD</name>
        <dbReference type="ChEBI" id="CHEBI:57692"/>
    </cofactor>
</comment>
<keyword evidence="8" id="KW-1185">Reference proteome</keyword>
<evidence type="ECO:0000259" key="5">
    <source>
        <dbReference type="Pfam" id="PF07992"/>
    </source>
</evidence>
<dbReference type="SUPFAM" id="SSF51905">
    <property type="entry name" value="FAD/NAD(P)-binding domain"/>
    <property type="match status" value="2"/>
</dbReference>
<dbReference type="InterPro" id="IPR036188">
    <property type="entry name" value="FAD/NAD-bd_sf"/>
</dbReference>
<dbReference type="PRINTS" id="PR00411">
    <property type="entry name" value="PNDRDTASEI"/>
</dbReference>
<dbReference type="PRINTS" id="PR00368">
    <property type="entry name" value="FADPNR"/>
</dbReference>
<proteinExistence type="predicted"/>
<keyword evidence="2" id="KW-0285">Flavoprotein</keyword>